<dbReference type="InterPro" id="IPR049517">
    <property type="entry name" value="ACX-like_C"/>
</dbReference>
<gene>
    <name evidence="2" type="ORF">HED55_23735</name>
</gene>
<dbReference type="Proteomes" id="UP000704467">
    <property type="component" value="Unassembled WGS sequence"/>
</dbReference>
<dbReference type="PANTHER" id="PTHR11365">
    <property type="entry name" value="5-OXOPROLINASE RELATED"/>
    <property type="match status" value="1"/>
</dbReference>
<comment type="caution">
    <text evidence="2">The sequence shown here is derived from an EMBL/GenBank/DDBJ whole genome shotgun (WGS) entry which is preliminary data.</text>
</comment>
<accession>A0ABX1DV09</accession>
<evidence type="ECO:0000313" key="3">
    <source>
        <dbReference type="Proteomes" id="UP000704467"/>
    </source>
</evidence>
<dbReference type="InterPro" id="IPR045079">
    <property type="entry name" value="Oxoprolinase-like"/>
</dbReference>
<keyword evidence="3" id="KW-1185">Reference proteome</keyword>
<feature type="domain" description="Acetophenone carboxylase-like C-terminal" evidence="1">
    <location>
        <begin position="6"/>
        <end position="152"/>
    </location>
</feature>
<evidence type="ECO:0000259" key="1">
    <source>
        <dbReference type="Pfam" id="PF19278"/>
    </source>
</evidence>
<sequence length="164" mass="17859">MALMEAGCASADVEIHVGADLRYFGQQHEVTVTFDQDPRETHDTQSIEVLFSEAYRTLYGVNPSHVPVEVVSWRITVNGPAIHFHPAGQPASAIGEPKGFRPVHAWQDGEMVAVYERSDLAVGQVVDGPVIIEERETTTAIPPHWVATIDAFGCIVATRKAAQA</sequence>
<dbReference type="Pfam" id="PF19278">
    <property type="entry name" value="Hydant_A_C"/>
    <property type="match status" value="1"/>
</dbReference>
<protein>
    <recommendedName>
        <fullName evidence="1">Acetophenone carboxylase-like C-terminal domain-containing protein</fullName>
    </recommendedName>
</protein>
<organism evidence="2 3">
    <name type="scientific">Brucella haematophila</name>
    <dbReference type="NCBI Taxonomy" id="419474"/>
    <lineage>
        <taxon>Bacteria</taxon>
        <taxon>Pseudomonadati</taxon>
        <taxon>Pseudomonadota</taxon>
        <taxon>Alphaproteobacteria</taxon>
        <taxon>Hyphomicrobiales</taxon>
        <taxon>Brucellaceae</taxon>
        <taxon>Brucella/Ochrobactrum group</taxon>
        <taxon>Brucella</taxon>
    </lineage>
</organism>
<evidence type="ECO:0000313" key="2">
    <source>
        <dbReference type="EMBL" id="NKC05087.1"/>
    </source>
</evidence>
<proteinExistence type="predicted"/>
<dbReference type="PANTHER" id="PTHR11365:SF23">
    <property type="entry name" value="HYPOTHETICAL 5-OXOPROLINASE (EUROFUNG)-RELATED"/>
    <property type="match status" value="1"/>
</dbReference>
<name>A0ABX1DV09_9HYPH</name>
<dbReference type="EMBL" id="JAAVLN010000003">
    <property type="protein sequence ID" value="NKC05087.1"/>
    <property type="molecule type" value="Genomic_DNA"/>
</dbReference>
<reference evidence="2 3" key="1">
    <citation type="submission" date="2020-03" db="EMBL/GenBank/DDBJ databases">
        <title>Whole genome sequencing of clinical and environmental type strains of Ochrobactrum.</title>
        <authorList>
            <person name="Dharne M."/>
        </authorList>
    </citation>
    <scope>NUCLEOTIDE SEQUENCE [LARGE SCALE GENOMIC DNA]</scope>
    <source>
        <strain evidence="2 3">CIP 109452</strain>
    </source>
</reference>